<dbReference type="VEuPathDB" id="FungiDB:RhiirA1_477530"/>
<comment type="caution">
    <text evidence="1">The sequence shown here is derived from an EMBL/GenBank/DDBJ whole genome shotgun (WGS) entry which is preliminary data.</text>
</comment>
<dbReference type="OrthoDB" id="6082702at2759"/>
<evidence type="ECO:0000313" key="2">
    <source>
        <dbReference type="Proteomes" id="UP000232688"/>
    </source>
</evidence>
<organism evidence="1 2">
    <name type="scientific">Rhizophagus irregularis</name>
    <dbReference type="NCBI Taxonomy" id="588596"/>
    <lineage>
        <taxon>Eukaryota</taxon>
        <taxon>Fungi</taxon>
        <taxon>Fungi incertae sedis</taxon>
        <taxon>Mucoromycota</taxon>
        <taxon>Glomeromycotina</taxon>
        <taxon>Glomeromycetes</taxon>
        <taxon>Glomerales</taxon>
        <taxon>Glomeraceae</taxon>
        <taxon>Rhizophagus</taxon>
    </lineage>
</organism>
<dbReference type="InterPro" id="IPR043502">
    <property type="entry name" value="DNA/RNA_pol_sf"/>
</dbReference>
<dbReference type="Proteomes" id="UP000232688">
    <property type="component" value="Unassembled WGS sequence"/>
</dbReference>
<reference evidence="1 2" key="1">
    <citation type="submission" date="2017-10" db="EMBL/GenBank/DDBJ databases">
        <title>Extensive intraspecific genome diversity in a model arbuscular mycorrhizal fungus.</title>
        <authorList>
            <person name="Chen E.C.H."/>
            <person name="Morin E."/>
            <person name="Baudet D."/>
            <person name="Noel J."/>
            <person name="Ndikumana S."/>
            <person name="Charron P."/>
            <person name="St-Onge C."/>
            <person name="Giorgi J."/>
            <person name="Grigoriev I.V."/>
            <person name="Roux C."/>
            <person name="Martin F.M."/>
            <person name="Corradi N."/>
        </authorList>
    </citation>
    <scope>NUCLEOTIDE SEQUENCE [LARGE SCALE GENOMIC DNA]</scope>
    <source>
        <strain evidence="1 2">A1</strain>
    </source>
</reference>
<dbReference type="EMBL" id="LLXH01003351">
    <property type="protein sequence ID" value="PKC54325.1"/>
    <property type="molecule type" value="Genomic_DNA"/>
</dbReference>
<evidence type="ECO:0000313" key="1">
    <source>
        <dbReference type="EMBL" id="PKC54325.1"/>
    </source>
</evidence>
<protein>
    <submittedName>
        <fullName evidence="1">Uncharacterized protein</fullName>
    </submittedName>
</protein>
<proteinExistence type="predicted"/>
<name>A0A2I1FKC2_9GLOM</name>
<gene>
    <name evidence="1" type="ORF">RhiirA1_477530</name>
</gene>
<dbReference type="SUPFAM" id="SSF56672">
    <property type="entry name" value="DNA/RNA polymerases"/>
    <property type="match status" value="1"/>
</dbReference>
<accession>A0A2I1FKC2</accession>
<dbReference type="AlphaFoldDB" id="A0A2I1FKC2"/>
<sequence>MTDQFDFSDYFIDYSNSSGNRREKIAENTKVSELFKDECNDIIIAEFISLRPKMYSILKVEDDITNPKYRICKVKGIPLKVVKKEFHYEQYNRILFDPNYMDKVTFLTIRSDKHSIHTVEMSKVGLSLMDDKKWIASDNITTYTYGYNH</sequence>
<reference evidence="1 2" key="2">
    <citation type="submission" date="2017-10" db="EMBL/GenBank/DDBJ databases">
        <title>Genome analyses suggest a sexual origin of heterokaryosis in a supposedly ancient asexual fungus.</title>
        <authorList>
            <person name="Corradi N."/>
            <person name="Sedzielewska K."/>
            <person name="Noel J."/>
            <person name="Charron P."/>
            <person name="Farinelli L."/>
            <person name="Marton T."/>
            <person name="Kruger M."/>
            <person name="Pelin A."/>
            <person name="Brachmann A."/>
            <person name="Corradi N."/>
        </authorList>
    </citation>
    <scope>NUCLEOTIDE SEQUENCE [LARGE SCALE GENOMIC DNA]</scope>
    <source>
        <strain evidence="1 2">A1</strain>
    </source>
</reference>